<dbReference type="EMBL" id="JAENHL010000007">
    <property type="protein sequence ID" value="MBK1867168.1"/>
    <property type="molecule type" value="Genomic_DNA"/>
</dbReference>
<proteinExistence type="predicted"/>
<gene>
    <name evidence="1" type="ORF">JHL16_12500</name>
</gene>
<keyword evidence="2" id="KW-1185">Reference proteome</keyword>
<name>A0ACC5R3J6_9HYPH</name>
<organism evidence="1 2">
    <name type="scientific">Taklimakanibacter albus</name>
    <dbReference type="NCBI Taxonomy" id="2800327"/>
    <lineage>
        <taxon>Bacteria</taxon>
        <taxon>Pseudomonadati</taxon>
        <taxon>Pseudomonadota</taxon>
        <taxon>Alphaproteobacteria</taxon>
        <taxon>Hyphomicrobiales</taxon>
        <taxon>Aestuariivirgaceae</taxon>
        <taxon>Taklimakanibacter</taxon>
    </lineage>
</organism>
<keyword evidence="1" id="KW-0067">ATP-binding</keyword>
<dbReference type="Proteomes" id="UP000616151">
    <property type="component" value="Unassembled WGS sequence"/>
</dbReference>
<evidence type="ECO:0000313" key="1">
    <source>
        <dbReference type="EMBL" id="MBK1867168.1"/>
    </source>
</evidence>
<evidence type="ECO:0000313" key="2">
    <source>
        <dbReference type="Proteomes" id="UP000616151"/>
    </source>
</evidence>
<sequence>MSAGFLEIRNLVKRYGGAVAVDGASLSIAKGDFLTLLGPSGSGKTTILMAIAGFVKPTEGEIVLSGRNLVPLEPEERDLGIVFQGYALFPHMTVAQNVAFPLELRKWKPDAIAKRVEETLAMVDLTRFADRRPAQLSGGQQQRVALARCLSYQPDLLLLDEPLSALDRQLRARLQDEIKSLHQKVGVTVVNVTHDQDEALSMSTHIAVINRGRIVQYGTPDDIYENPATRFVARFIGRSNVATVERIETKSDGASALIAGQWLPVEPNPAVAGKAALSLRPEMIEIGPLGTDRTDARKVVMDARIENCVYHGGTTALDIRTAIGPLRAEMPTSRLGVRPTAGATVQASWPVRAGRIVSEDDTALDQQ</sequence>
<accession>A0ACC5R3J6</accession>
<protein>
    <submittedName>
        <fullName evidence="1">ABC transporter ATP-binding protein</fullName>
    </submittedName>
</protein>
<reference evidence="1" key="1">
    <citation type="submission" date="2021-01" db="EMBL/GenBank/DDBJ databases">
        <authorList>
            <person name="Sun Q."/>
        </authorList>
    </citation>
    <scope>NUCLEOTIDE SEQUENCE</scope>
    <source>
        <strain evidence="1">YIM B02566</strain>
    </source>
</reference>
<comment type="caution">
    <text evidence="1">The sequence shown here is derived from an EMBL/GenBank/DDBJ whole genome shotgun (WGS) entry which is preliminary data.</text>
</comment>
<keyword evidence="1" id="KW-0547">Nucleotide-binding</keyword>